<sequence>MVANFSPFVFWLALVVCLGFASPLMAGMAVFAGIVVMVREARR</sequence>
<keyword evidence="1" id="KW-1133">Transmembrane helix</keyword>
<evidence type="ECO:0000313" key="3">
    <source>
        <dbReference type="Proteomes" id="UP000233750"/>
    </source>
</evidence>
<feature type="transmembrane region" description="Helical" evidence="1">
    <location>
        <begin position="12"/>
        <end position="38"/>
    </location>
</feature>
<comment type="caution">
    <text evidence="2">The sequence shown here is derived from an EMBL/GenBank/DDBJ whole genome shotgun (WGS) entry which is preliminary data.</text>
</comment>
<protein>
    <submittedName>
        <fullName evidence="2">Uncharacterized protein</fullName>
    </submittedName>
</protein>
<reference evidence="2 3" key="1">
    <citation type="submission" date="2017-12" db="EMBL/GenBank/DDBJ databases">
        <title>Sequencing the genomes of 1000 Actinobacteria strains.</title>
        <authorList>
            <person name="Klenk H.-P."/>
        </authorList>
    </citation>
    <scope>NUCLEOTIDE SEQUENCE [LARGE SCALE GENOMIC DNA]</scope>
    <source>
        <strain evidence="2 3">DSM 45165</strain>
    </source>
</reference>
<organism evidence="2 3">
    <name type="scientific">Amycolatopsis echigonensis</name>
    <dbReference type="NCBI Taxonomy" id="2576905"/>
    <lineage>
        <taxon>Bacteria</taxon>
        <taxon>Bacillati</taxon>
        <taxon>Actinomycetota</taxon>
        <taxon>Actinomycetes</taxon>
        <taxon>Pseudonocardiales</taxon>
        <taxon>Pseudonocardiaceae</taxon>
        <taxon>Amycolatopsis</taxon>
    </lineage>
</organism>
<proteinExistence type="predicted"/>
<dbReference type="EMBL" id="PJMY01000003">
    <property type="protein sequence ID" value="PKV97688.1"/>
    <property type="molecule type" value="Genomic_DNA"/>
</dbReference>
<keyword evidence="1" id="KW-0812">Transmembrane</keyword>
<evidence type="ECO:0000313" key="2">
    <source>
        <dbReference type="EMBL" id="PKV97688.1"/>
    </source>
</evidence>
<gene>
    <name evidence="2" type="ORF">ATK30_8683</name>
</gene>
<dbReference type="AlphaFoldDB" id="A0A2N3WV01"/>
<keyword evidence="1" id="KW-0472">Membrane</keyword>
<evidence type="ECO:0000256" key="1">
    <source>
        <dbReference type="SAM" id="Phobius"/>
    </source>
</evidence>
<dbReference type="Proteomes" id="UP000233750">
    <property type="component" value="Unassembled WGS sequence"/>
</dbReference>
<name>A0A2N3WV01_9PSEU</name>
<accession>A0A2N3WV01</accession>
<keyword evidence="3" id="KW-1185">Reference proteome</keyword>